<feature type="compositionally biased region" description="Polar residues" evidence="1">
    <location>
        <begin position="16"/>
        <end position="26"/>
    </location>
</feature>
<feature type="region of interest" description="Disordered" evidence="1">
    <location>
        <begin position="66"/>
        <end position="107"/>
    </location>
</feature>
<proteinExistence type="predicted"/>
<accession>A0AA40EEU6</accession>
<sequence length="107" mass="11706">MPFNFSFSASTIVVGSTSVNGHTAQSGYAYRHDSFKDNQGSGSRTVRQKLGQAPVTKTKLYDAQGRPLQLVEDRRRSGGDIEHDRRIEDVTEGEGMEGSGGEKERAD</sequence>
<name>A0AA40EEU6_9PEZI</name>
<comment type="caution">
    <text evidence="2">The sequence shown here is derived from an EMBL/GenBank/DDBJ whole genome shotgun (WGS) entry which is preliminary data.</text>
</comment>
<dbReference type="EMBL" id="JAUKUD010000007">
    <property type="protein sequence ID" value="KAK0738889.1"/>
    <property type="molecule type" value="Genomic_DNA"/>
</dbReference>
<keyword evidence="3" id="KW-1185">Reference proteome</keyword>
<dbReference type="AlphaFoldDB" id="A0AA40EEU6"/>
<gene>
    <name evidence="2" type="ORF">B0T18DRAFT_423063</name>
</gene>
<evidence type="ECO:0000313" key="2">
    <source>
        <dbReference type="EMBL" id="KAK0738889.1"/>
    </source>
</evidence>
<organism evidence="2 3">
    <name type="scientific">Schizothecium vesticola</name>
    <dbReference type="NCBI Taxonomy" id="314040"/>
    <lineage>
        <taxon>Eukaryota</taxon>
        <taxon>Fungi</taxon>
        <taxon>Dikarya</taxon>
        <taxon>Ascomycota</taxon>
        <taxon>Pezizomycotina</taxon>
        <taxon>Sordariomycetes</taxon>
        <taxon>Sordariomycetidae</taxon>
        <taxon>Sordariales</taxon>
        <taxon>Schizotheciaceae</taxon>
        <taxon>Schizothecium</taxon>
    </lineage>
</organism>
<feature type="compositionally biased region" description="Basic and acidic residues" evidence="1">
    <location>
        <begin position="71"/>
        <end position="89"/>
    </location>
</feature>
<protein>
    <submittedName>
        <fullName evidence="2">Uncharacterized protein</fullName>
    </submittedName>
</protein>
<evidence type="ECO:0000313" key="3">
    <source>
        <dbReference type="Proteomes" id="UP001172155"/>
    </source>
</evidence>
<evidence type="ECO:0000256" key="1">
    <source>
        <dbReference type="SAM" id="MobiDB-lite"/>
    </source>
</evidence>
<reference evidence="2" key="1">
    <citation type="submission" date="2023-06" db="EMBL/GenBank/DDBJ databases">
        <title>Genome-scale phylogeny and comparative genomics of the fungal order Sordariales.</title>
        <authorList>
            <consortium name="Lawrence Berkeley National Laboratory"/>
            <person name="Hensen N."/>
            <person name="Bonometti L."/>
            <person name="Westerberg I."/>
            <person name="Brannstrom I.O."/>
            <person name="Guillou S."/>
            <person name="Cros-Aarteil S."/>
            <person name="Calhoun S."/>
            <person name="Haridas S."/>
            <person name="Kuo A."/>
            <person name="Mondo S."/>
            <person name="Pangilinan J."/>
            <person name="Riley R."/>
            <person name="LaButti K."/>
            <person name="Andreopoulos B."/>
            <person name="Lipzen A."/>
            <person name="Chen C."/>
            <person name="Yanf M."/>
            <person name="Daum C."/>
            <person name="Ng V."/>
            <person name="Clum A."/>
            <person name="Steindorff A."/>
            <person name="Ohm R."/>
            <person name="Martin F."/>
            <person name="Silar P."/>
            <person name="Natvig D."/>
            <person name="Lalanne C."/>
            <person name="Gautier V."/>
            <person name="Ament-velasquez S.L."/>
            <person name="Kruys A."/>
            <person name="Hutchinson M.I."/>
            <person name="Powell A.J."/>
            <person name="Barry K."/>
            <person name="Miller A.N."/>
            <person name="Grigoriev I.V."/>
            <person name="Debuchy R."/>
            <person name="Gladieux P."/>
            <person name="Thoren M.H."/>
            <person name="Johannesson H."/>
        </authorList>
    </citation>
    <scope>NUCLEOTIDE SEQUENCE</scope>
    <source>
        <strain evidence="2">SMH3187-1</strain>
    </source>
</reference>
<feature type="region of interest" description="Disordered" evidence="1">
    <location>
        <begin position="16"/>
        <end position="54"/>
    </location>
</feature>
<dbReference type="Proteomes" id="UP001172155">
    <property type="component" value="Unassembled WGS sequence"/>
</dbReference>